<evidence type="ECO:0000256" key="6">
    <source>
        <dbReference type="ARBA" id="ARBA00022679"/>
    </source>
</evidence>
<comment type="cofactor">
    <cofactor evidence="1 19">
        <name>NAD(+)</name>
        <dbReference type="ChEBI" id="CHEBI:57540"/>
    </cofactor>
</comment>
<keyword evidence="8 19" id="KW-0547">Nucleotide-binding</keyword>
<evidence type="ECO:0000256" key="7">
    <source>
        <dbReference type="ARBA" id="ARBA00022723"/>
    </source>
</evidence>
<dbReference type="PANTHER" id="PTHR43622">
    <property type="entry name" value="3-DEHYDROQUINATE SYNTHASE"/>
    <property type="match status" value="1"/>
</dbReference>
<dbReference type="Gene3D" id="3.40.50.1970">
    <property type="match status" value="1"/>
</dbReference>
<dbReference type="InterPro" id="IPR031322">
    <property type="entry name" value="Shikimate/glucono_kinase"/>
</dbReference>
<feature type="binding site" evidence="18">
    <location>
        <begin position="13"/>
        <end position="18"/>
    </location>
    <ligand>
        <name>ATP</name>
        <dbReference type="ChEBI" id="CHEBI:30616"/>
    </ligand>
</feature>
<evidence type="ECO:0000259" key="20">
    <source>
        <dbReference type="Pfam" id="PF01761"/>
    </source>
</evidence>
<keyword evidence="16 19" id="KW-0170">Cobalt</keyword>
<evidence type="ECO:0000313" key="22">
    <source>
        <dbReference type="EMBL" id="KXG77862.1"/>
    </source>
</evidence>
<comment type="pathway">
    <text evidence="3 18">Metabolic intermediate biosynthesis; chorismate biosynthesis; chorismate from D-erythrose 4-phosphate and phosphoenolpyruvate: step 5/7.</text>
</comment>
<feature type="binding site" evidence="18">
    <location>
        <position position="141"/>
    </location>
    <ligand>
        <name>substrate</name>
    </ligand>
</feature>
<proteinExistence type="inferred from homology"/>
<evidence type="ECO:0000256" key="9">
    <source>
        <dbReference type="ARBA" id="ARBA00022777"/>
    </source>
</evidence>
<feature type="binding site" evidence="18">
    <location>
        <position position="35"/>
    </location>
    <ligand>
        <name>substrate</name>
    </ligand>
</feature>
<feature type="binding site" evidence="18">
    <location>
        <position position="17"/>
    </location>
    <ligand>
        <name>Mg(2+)</name>
        <dbReference type="ChEBI" id="CHEBI:18420"/>
    </ligand>
</feature>
<comment type="function">
    <text evidence="19">Catalyzes the conversion of 3-deoxy-D-arabino-heptulosonate 7-phosphate (DAHP) to dehydroquinate (DHQ).</text>
</comment>
<comment type="function">
    <text evidence="18">Catalyzes the specific phosphorylation of the 3-hydroxyl group of shikimic acid using ATP as a cosubstrate.</text>
</comment>
<dbReference type="InterPro" id="IPR030960">
    <property type="entry name" value="DHQS/DOIS_N"/>
</dbReference>
<dbReference type="InParanoid" id="A0A140LBD7"/>
<feature type="binding site" evidence="19">
    <location>
        <position position="368"/>
    </location>
    <ligand>
        <name>Zn(2+)</name>
        <dbReference type="ChEBI" id="CHEBI:29105"/>
    </ligand>
</feature>
<dbReference type="GO" id="GO:0005524">
    <property type="term" value="F:ATP binding"/>
    <property type="evidence" value="ECO:0007669"/>
    <property type="project" value="UniProtKB-UniRule"/>
</dbReference>
<keyword evidence="12 19" id="KW-0520">NAD</keyword>
<comment type="similarity">
    <text evidence="19">Belongs to the sugar phosphate cyclases superfamily. Dehydroquinate synthase family.</text>
</comment>
<dbReference type="SUPFAM" id="SSF56796">
    <property type="entry name" value="Dehydroquinate synthase-like"/>
    <property type="match status" value="1"/>
</dbReference>
<evidence type="ECO:0000256" key="13">
    <source>
        <dbReference type="ARBA" id="ARBA00023141"/>
    </source>
</evidence>
<evidence type="ECO:0000256" key="4">
    <source>
        <dbReference type="ARBA" id="ARBA00022490"/>
    </source>
</evidence>
<keyword evidence="14 19" id="KW-0456">Lyase</keyword>
<evidence type="ECO:0000256" key="8">
    <source>
        <dbReference type="ARBA" id="ARBA00022741"/>
    </source>
</evidence>
<feature type="binding site" evidence="19">
    <location>
        <begin position="289"/>
        <end position="293"/>
    </location>
    <ligand>
        <name>NAD(+)</name>
        <dbReference type="ChEBI" id="CHEBI:57540"/>
    </ligand>
</feature>
<dbReference type="Gene3D" id="1.20.1090.10">
    <property type="entry name" value="Dehydroquinate synthase-like - alpha domain"/>
    <property type="match status" value="1"/>
</dbReference>
<evidence type="ECO:0000256" key="15">
    <source>
        <dbReference type="ARBA" id="ARBA00023268"/>
    </source>
</evidence>
<dbReference type="InterPro" id="IPR000623">
    <property type="entry name" value="Shikimate_kinase/TSH1"/>
</dbReference>
<dbReference type="HAMAP" id="MF_00109">
    <property type="entry name" value="Shikimate_kinase"/>
    <property type="match status" value="1"/>
</dbReference>
<comment type="pathway">
    <text evidence="19">Metabolic intermediate biosynthesis; chorismate biosynthesis; chorismate from D-erythrose 4-phosphate and phosphoenolpyruvate: step 2/7.</text>
</comment>
<comment type="caution">
    <text evidence="19">Lacks conserved residue(s) required for the propagation of feature annotation.</text>
</comment>
<dbReference type="PROSITE" id="PS01128">
    <property type="entry name" value="SHIKIMATE_KINASE"/>
    <property type="match status" value="1"/>
</dbReference>
<feature type="binding site" evidence="19">
    <location>
        <position position="430"/>
    </location>
    <ligand>
        <name>Zn(2+)</name>
        <dbReference type="ChEBI" id="CHEBI:29105"/>
    </ligand>
</feature>
<feature type="domain" description="3-dehydroquinate synthase N-terminal" evidence="20">
    <location>
        <begin position="251"/>
        <end position="360"/>
    </location>
</feature>
<dbReference type="EC" id="2.7.1.71" evidence="18"/>
<dbReference type="RefSeq" id="WP_066352507.1">
    <property type="nucleotide sequence ID" value="NZ_LOED01000007.1"/>
</dbReference>
<dbReference type="InterPro" id="IPR050071">
    <property type="entry name" value="Dehydroquinate_synthase"/>
</dbReference>
<dbReference type="GO" id="GO:0009073">
    <property type="term" value="P:aromatic amino acid family biosynthetic process"/>
    <property type="evidence" value="ECO:0007669"/>
    <property type="project" value="UniProtKB-KW"/>
</dbReference>
<dbReference type="Pfam" id="PF01761">
    <property type="entry name" value="DHQ_synthase"/>
    <property type="match status" value="1"/>
</dbReference>
<dbReference type="GO" id="GO:0000287">
    <property type="term" value="F:magnesium ion binding"/>
    <property type="evidence" value="ECO:0007669"/>
    <property type="project" value="UniProtKB-UniRule"/>
</dbReference>
<evidence type="ECO:0000259" key="21">
    <source>
        <dbReference type="Pfam" id="PF24621"/>
    </source>
</evidence>
<evidence type="ECO:0000256" key="14">
    <source>
        <dbReference type="ARBA" id="ARBA00023239"/>
    </source>
</evidence>
<comment type="cofactor">
    <cofactor evidence="18">
        <name>Mg(2+)</name>
        <dbReference type="ChEBI" id="CHEBI:18420"/>
    </cofactor>
    <text evidence="18">Binds 1 Mg(2+) ion per subunit.</text>
</comment>
<feature type="binding site" evidence="18">
    <location>
        <position position="81"/>
    </location>
    <ligand>
        <name>substrate</name>
    </ligand>
</feature>
<dbReference type="AlphaFoldDB" id="A0A140LBD7"/>
<evidence type="ECO:0000256" key="19">
    <source>
        <dbReference type="HAMAP-Rule" id="MF_00110"/>
    </source>
</evidence>
<feature type="domain" description="3-dehydroquinate synthase C-terminal" evidence="21">
    <location>
        <begin position="365"/>
        <end position="510"/>
    </location>
</feature>
<feature type="binding site" evidence="19">
    <location>
        <position position="335"/>
    </location>
    <ligand>
        <name>NAD(+)</name>
        <dbReference type="ChEBI" id="CHEBI:57540"/>
    </ligand>
</feature>
<dbReference type="InterPro" id="IPR023000">
    <property type="entry name" value="Shikimate_kinase_CS"/>
</dbReference>
<dbReference type="GO" id="GO:0003856">
    <property type="term" value="F:3-dehydroquinate synthase activity"/>
    <property type="evidence" value="ECO:0007669"/>
    <property type="project" value="UniProtKB-UniRule"/>
</dbReference>
<dbReference type="CDD" id="cd00464">
    <property type="entry name" value="SK"/>
    <property type="match status" value="1"/>
</dbReference>
<organism evidence="22 23">
    <name type="scientific">Fervidicola ferrireducens</name>
    <dbReference type="NCBI Taxonomy" id="520764"/>
    <lineage>
        <taxon>Bacteria</taxon>
        <taxon>Bacillati</taxon>
        <taxon>Bacillota</taxon>
        <taxon>Clostridia</taxon>
        <taxon>Thermosediminibacterales</taxon>
        <taxon>Thermosediminibacteraceae</taxon>
        <taxon>Fervidicola</taxon>
    </lineage>
</organism>
<dbReference type="FunCoup" id="A0A140LBD7">
    <property type="interactions" value="380"/>
</dbReference>
<comment type="subcellular location">
    <subcellularLocation>
        <location evidence="19">Cytoplasm</location>
    </subcellularLocation>
</comment>
<evidence type="ECO:0000256" key="17">
    <source>
        <dbReference type="ARBA" id="ARBA00048567"/>
    </source>
</evidence>
<reference evidence="22 23" key="1">
    <citation type="submission" date="2015-12" db="EMBL/GenBank/DDBJ databases">
        <title>Draft genome sequnece of Fervidicola ferrireducens strain Y170.</title>
        <authorList>
            <person name="Patel B.K."/>
        </authorList>
    </citation>
    <scope>NUCLEOTIDE SEQUENCE [LARGE SCALE GENOMIC DNA]</scope>
    <source>
        <strain evidence="22 23">Y170</strain>
    </source>
</reference>
<dbReference type="GO" id="GO:0009423">
    <property type="term" value="P:chorismate biosynthetic process"/>
    <property type="evidence" value="ECO:0007669"/>
    <property type="project" value="UniProtKB-UniRule"/>
</dbReference>
<dbReference type="FunFam" id="3.40.50.1970:FF:000007">
    <property type="entry name" value="Pentafunctional AROM polypeptide"/>
    <property type="match status" value="1"/>
</dbReference>
<evidence type="ECO:0000256" key="10">
    <source>
        <dbReference type="ARBA" id="ARBA00022833"/>
    </source>
</evidence>
<dbReference type="InterPro" id="IPR027417">
    <property type="entry name" value="P-loop_NTPase"/>
</dbReference>
<dbReference type="STRING" id="520764.AN618_08740"/>
<dbReference type="EC" id="4.2.3.4" evidence="19"/>
<dbReference type="PATRIC" id="fig|520764.3.peg.908"/>
<evidence type="ECO:0000256" key="2">
    <source>
        <dbReference type="ARBA" id="ARBA00001947"/>
    </source>
</evidence>
<keyword evidence="5 19" id="KW-0028">Amino-acid biosynthesis</keyword>
<dbReference type="Gene3D" id="3.40.50.300">
    <property type="entry name" value="P-loop containing nucleotide triphosphate hydrolases"/>
    <property type="match status" value="1"/>
</dbReference>
<evidence type="ECO:0000256" key="5">
    <source>
        <dbReference type="ARBA" id="ARBA00022605"/>
    </source>
</evidence>
<feature type="binding site" evidence="19">
    <location>
        <begin position="313"/>
        <end position="314"/>
    </location>
    <ligand>
        <name>NAD(+)</name>
        <dbReference type="ChEBI" id="CHEBI:57540"/>
    </ligand>
</feature>
<evidence type="ECO:0000313" key="23">
    <source>
        <dbReference type="Proteomes" id="UP000070427"/>
    </source>
</evidence>
<feature type="binding site" evidence="18">
    <location>
        <position position="119"/>
    </location>
    <ligand>
        <name>ATP</name>
        <dbReference type="ChEBI" id="CHEBI:30616"/>
    </ligand>
</feature>
<feature type="binding site" evidence="18">
    <location>
        <position position="59"/>
    </location>
    <ligand>
        <name>substrate</name>
    </ligand>
</feature>
<keyword evidence="10 19" id="KW-0862">Zinc</keyword>
<dbReference type="EMBL" id="LOED01000007">
    <property type="protein sequence ID" value="KXG77862.1"/>
    <property type="molecule type" value="Genomic_DNA"/>
</dbReference>
<keyword evidence="23" id="KW-1185">Reference proteome</keyword>
<dbReference type="GO" id="GO:0008652">
    <property type="term" value="P:amino acid biosynthetic process"/>
    <property type="evidence" value="ECO:0007669"/>
    <property type="project" value="UniProtKB-KW"/>
</dbReference>
<comment type="subunit">
    <text evidence="18">Monomer.</text>
</comment>
<keyword evidence="7 19" id="KW-0479">Metal-binding</keyword>
<keyword evidence="13 19" id="KW-0057">Aromatic amino acid biosynthesis</keyword>
<feature type="binding site" evidence="19">
    <location>
        <position position="326"/>
    </location>
    <ligand>
        <name>NAD(+)</name>
        <dbReference type="ChEBI" id="CHEBI:57540"/>
    </ligand>
</feature>
<dbReference type="Pfam" id="PF01202">
    <property type="entry name" value="SKI"/>
    <property type="match status" value="1"/>
</dbReference>
<dbReference type="CDD" id="cd08195">
    <property type="entry name" value="DHQS"/>
    <property type="match status" value="1"/>
</dbReference>
<dbReference type="Pfam" id="PF24621">
    <property type="entry name" value="DHQS_C"/>
    <property type="match status" value="1"/>
</dbReference>
<dbReference type="InterPro" id="IPR056179">
    <property type="entry name" value="DHQS_C"/>
</dbReference>
<accession>A0A140LBD7</accession>
<keyword evidence="6 18" id="KW-0808">Transferase</keyword>
<comment type="cofactor">
    <cofactor evidence="19">
        <name>Co(2+)</name>
        <dbReference type="ChEBI" id="CHEBI:48828"/>
    </cofactor>
    <cofactor evidence="19">
        <name>Zn(2+)</name>
        <dbReference type="ChEBI" id="CHEBI:29105"/>
    </cofactor>
    <text evidence="19">Binds 1 divalent metal cation per subunit. Can use either Co(2+) or Zn(2+).</text>
</comment>
<keyword evidence="18" id="KW-0460">Magnesium</keyword>
<dbReference type="NCBIfam" id="TIGR01357">
    <property type="entry name" value="aroB"/>
    <property type="match status" value="1"/>
</dbReference>
<dbReference type="HAMAP" id="MF_00110">
    <property type="entry name" value="DHQ_synthase"/>
    <property type="match status" value="1"/>
</dbReference>
<comment type="caution">
    <text evidence="22">The sequence shown here is derived from an EMBL/GenBank/DDBJ whole genome shotgun (WGS) entry which is preliminary data.</text>
</comment>
<evidence type="ECO:0000256" key="16">
    <source>
        <dbReference type="ARBA" id="ARBA00023285"/>
    </source>
</evidence>
<dbReference type="Proteomes" id="UP000070427">
    <property type="component" value="Unassembled WGS sequence"/>
</dbReference>
<dbReference type="SUPFAM" id="SSF52540">
    <property type="entry name" value="P-loop containing nucleoside triphosphate hydrolases"/>
    <property type="match status" value="1"/>
</dbReference>
<dbReference type="PRINTS" id="PR01100">
    <property type="entry name" value="SHIKIMTKNASE"/>
</dbReference>
<gene>
    <name evidence="19 22" type="primary">aroB</name>
    <name evidence="18" type="synonym">aroK</name>
    <name evidence="22" type="ORF">AN618_08740</name>
</gene>
<evidence type="ECO:0000256" key="1">
    <source>
        <dbReference type="ARBA" id="ARBA00001911"/>
    </source>
</evidence>
<comment type="catalytic activity">
    <reaction evidence="19">
        <text>7-phospho-2-dehydro-3-deoxy-D-arabino-heptonate = 3-dehydroquinate + phosphate</text>
        <dbReference type="Rhea" id="RHEA:21968"/>
        <dbReference type="ChEBI" id="CHEBI:32364"/>
        <dbReference type="ChEBI" id="CHEBI:43474"/>
        <dbReference type="ChEBI" id="CHEBI:58394"/>
        <dbReference type="EC" id="4.2.3.4"/>
    </reaction>
</comment>
<keyword evidence="15" id="KW-0511">Multifunctional enzyme</keyword>
<dbReference type="GO" id="GO:0005737">
    <property type="term" value="C:cytoplasm"/>
    <property type="evidence" value="ECO:0007669"/>
    <property type="project" value="UniProtKB-SubCell"/>
</dbReference>
<evidence type="ECO:0000256" key="11">
    <source>
        <dbReference type="ARBA" id="ARBA00022840"/>
    </source>
</evidence>
<feature type="binding site" evidence="19">
    <location>
        <position position="446"/>
    </location>
    <ligand>
        <name>Zn(2+)</name>
        <dbReference type="ChEBI" id="CHEBI:29105"/>
    </ligand>
</feature>
<dbReference type="UniPathway" id="UPA00053">
    <property type="reaction ID" value="UER00085"/>
</dbReference>
<dbReference type="PANTHER" id="PTHR43622:SF1">
    <property type="entry name" value="3-DEHYDROQUINATE SYNTHASE"/>
    <property type="match status" value="1"/>
</dbReference>
<comment type="cofactor">
    <cofactor evidence="2">
        <name>Zn(2+)</name>
        <dbReference type="ChEBI" id="CHEBI:29105"/>
    </cofactor>
</comment>
<comment type="similarity">
    <text evidence="18">Belongs to the shikimate kinase family.</text>
</comment>
<protein>
    <recommendedName>
        <fullName evidence="18 19">Multifunctional fusion protein</fullName>
    </recommendedName>
    <domain>
        <recommendedName>
            <fullName evidence="18">Shikimate kinase</fullName>
            <shortName evidence="18">SK</shortName>
            <ecNumber evidence="18">2.7.1.71</ecNumber>
        </recommendedName>
    </domain>
    <domain>
        <recommendedName>
            <fullName evidence="19">3-dehydroquinate synthase</fullName>
            <shortName evidence="19">DHQS</shortName>
            <ecNumber evidence="19">4.2.3.4</ecNumber>
        </recommendedName>
    </domain>
</protein>
<keyword evidence="11 18" id="KW-0067">ATP-binding</keyword>
<keyword evidence="9 18" id="KW-0418">Kinase</keyword>
<evidence type="ECO:0000256" key="3">
    <source>
        <dbReference type="ARBA" id="ARBA00004842"/>
    </source>
</evidence>
<name>A0A140LBD7_9FIRM</name>
<keyword evidence="4 19" id="KW-0963">Cytoplasm</keyword>
<sequence length="541" mass="59947">MVGKNVVLSGLSGSGKTTVGKILARELSRFFVDTDRMLEDSVKMDIPRIFDIYGEEGFREMETAAIKKVSKLKNAVISIGGGAVTKKANVNFLKENGLIVFLDASPDVLLSRLTDDTSRPLLASSSLEEKRKKLQSLYRDRYDLYRQAADLVVNADDTPKAVAEEILRELYRRGIKKRDADLKEESMFVEAPSRNYCVRMGYRFFERPLMEFFKTQSVSKAVIVTNPLLNQLACEGFLQLAKKEGLDVEAVLIQDEEEKKNPDTLLEILDKFASLGLDRESVVVAVGGGVVGDTAGLAAAIYMRGIRWIYVPTTLLAQVDASIGGKVAVNHGQRKNLLGAFHQPSLAVTDVGFLDVLPDEIYIGGLAEVVKSAVIEGDLFNFLEENASKIIERDPKAILSAVSSCVKLKSRIVKEDEHDKGMRMLLNLGHTFGHAIEAALGYRISHGRAVSAGMVLETELSHRMGHADARTKQRIVKLLESFGLPVSLEEIGFDLETRDLIKYMRSDKKAAFGKFRFALPFSVGDVRVVECLPEELERLIK</sequence>
<evidence type="ECO:0000256" key="18">
    <source>
        <dbReference type="HAMAP-Rule" id="MF_00109"/>
    </source>
</evidence>
<dbReference type="GO" id="GO:0004765">
    <property type="term" value="F:shikimate kinase activity"/>
    <property type="evidence" value="ECO:0007669"/>
    <property type="project" value="UniProtKB-UniRule"/>
</dbReference>
<comment type="catalytic activity">
    <reaction evidence="17 18">
        <text>shikimate + ATP = 3-phosphoshikimate + ADP + H(+)</text>
        <dbReference type="Rhea" id="RHEA:13121"/>
        <dbReference type="ChEBI" id="CHEBI:15378"/>
        <dbReference type="ChEBI" id="CHEBI:30616"/>
        <dbReference type="ChEBI" id="CHEBI:36208"/>
        <dbReference type="ChEBI" id="CHEBI:145989"/>
        <dbReference type="ChEBI" id="CHEBI:456216"/>
        <dbReference type="EC" id="2.7.1.71"/>
    </reaction>
</comment>
<evidence type="ECO:0000256" key="12">
    <source>
        <dbReference type="ARBA" id="ARBA00023027"/>
    </source>
</evidence>
<dbReference type="InterPro" id="IPR016037">
    <property type="entry name" value="DHQ_synth_AroB"/>
</dbReference>